<evidence type="ECO:0000259" key="2">
    <source>
        <dbReference type="Pfam" id="PF03703"/>
    </source>
</evidence>
<feature type="domain" description="YdbS-like PH" evidence="2">
    <location>
        <begin position="261"/>
        <end position="332"/>
    </location>
</feature>
<evidence type="ECO:0000256" key="1">
    <source>
        <dbReference type="SAM" id="Phobius"/>
    </source>
</evidence>
<dbReference type="EMBL" id="CADCVD010000019">
    <property type="protein sequence ID" value="CAA9428631.1"/>
    <property type="molecule type" value="Genomic_DNA"/>
</dbReference>
<dbReference type="PIRSF" id="PIRSF026631">
    <property type="entry name" value="UCP026631"/>
    <property type="match status" value="1"/>
</dbReference>
<dbReference type="AlphaFoldDB" id="A0A6J4Q2P7"/>
<proteinExistence type="predicted"/>
<evidence type="ECO:0000313" key="3">
    <source>
        <dbReference type="EMBL" id="CAA9428631.1"/>
    </source>
</evidence>
<feature type="transmembrane region" description="Helical" evidence="1">
    <location>
        <begin position="49"/>
        <end position="70"/>
    </location>
</feature>
<organism evidence="3">
    <name type="scientific">uncultured Rubrobacteraceae bacterium</name>
    <dbReference type="NCBI Taxonomy" id="349277"/>
    <lineage>
        <taxon>Bacteria</taxon>
        <taxon>Bacillati</taxon>
        <taxon>Actinomycetota</taxon>
        <taxon>Rubrobacteria</taxon>
        <taxon>Rubrobacterales</taxon>
        <taxon>Rubrobacteraceae</taxon>
        <taxon>environmental samples</taxon>
    </lineage>
</organism>
<keyword evidence="1" id="KW-1133">Transmembrane helix</keyword>
<feature type="transmembrane region" description="Helical" evidence="1">
    <location>
        <begin position="12"/>
        <end position="29"/>
    </location>
</feature>
<keyword evidence="1" id="KW-0812">Transmembrane</keyword>
<accession>A0A6J4Q2P7</accession>
<gene>
    <name evidence="3" type="ORF">AVDCRST_MAG37-434</name>
</gene>
<name>A0A6J4Q2P7_9ACTN</name>
<feature type="transmembrane region" description="Helical" evidence="1">
    <location>
        <begin position="221"/>
        <end position="247"/>
    </location>
</feature>
<reference evidence="3" key="1">
    <citation type="submission" date="2020-02" db="EMBL/GenBank/DDBJ databases">
        <authorList>
            <person name="Meier V. D."/>
        </authorList>
    </citation>
    <scope>NUCLEOTIDE SEQUENCE</scope>
    <source>
        <strain evidence="3">AVDCRST_MAG37</strain>
    </source>
</reference>
<dbReference type="PANTHER" id="PTHR34473">
    <property type="entry name" value="UPF0699 TRANSMEMBRANE PROTEIN YDBS"/>
    <property type="match status" value="1"/>
</dbReference>
<dbReference type="Pfam" id="PF03703">
    <property type="entry name" value="bPH_2"/>
    <property type="match status" value="3"/>
</dbReference>
<keyword evidence="1" id="KW-0472">Membrane</keyword>
<dbReference type="InterPro" id="IPR005182">
    <property type="entry name" value="YdbS-like_PH"/>
</dbReference>
<sequence length="490" mass="52026">MRSSGGSVERRLHPIGMLLAALATVRRWLGAAALPGVAALLGGEYGTRTLLLVLAGLALLGALSAVWGVLSWRATTYQVAGGTFRSKQGVLQKTERSLPLEHVQSVNTVQGLVQRLFRVVEIRIEAAGGGGEPEISLPALSRAEAEMLREELTSARRIAPEAEPSPTVLRRLAVRDLLIAGLTSGQIGVAVSIVAGASQAVDDLLPGDLAGRLAEALVSEYPISPVLLLVLAVALFAWALAVLGTVLAHAGFTLSRSAGGEYLYIKRGLLKRYETTVPLARIQAVRIVEGILRQPFGLAAIRVDSAGFAGERGVSAILFPLLSRREAEELLRAAVPRFAAPLRSLEPLPARARRRYAVRAVLPALLAASLFAVLIFPWGLLALSIPLPAALYGVAKYRAGGYGSDRERLVLRFRRLARTTVVVTRARLQSRGYSVSPFQRRQKLATLKVEVASGSGGAAFGLVDMEAGAVEATMEILSAQAGAAVRERST</sequence>
<feature type="transmembrane region" description="Helical" evidence="1">
    <location>
        <begin position="177"/>
        <end position="201"/>
    </location>
</feature>
<dbReference type="PANTHER" id="PTHR34473:SF2">
    <property type="entry name" value="UPF0699 TRANSMEMBRANE PROTEIN YDBT"/>
    <property type="match status" value="1"/>
</dbReference>
<protein>
    <recommendedName>
        <fullName evidence="2">YdbS-like PH domain-containing protein</fullName>
    </recommendedName>
</protein>
<dbReference type="InterPro" id="IPR014529">
    <property type="entry name" value="UCP026631"/>
</dbReference>
<feature type="domain" description="YdbS-like PH" evidence="2">
    <location>
        <begin position="72"/>
        <end position="151"/>
    </location>
</feature>
<feature type="transmembrane region" description="Helical" evidence="1">
    <location>
        <begin position="360"/>
        <end position="381"/>
    </location>
</feature>
<feature type="domain" description="YdbS-like PH" evidence="2">
    <location>
        <begin position="397"/>
        <end position="464"/>
    </location>
</feature>